<evidence type="ECO:0000313" key="3">
    <source>
        <dbReference type="EMBL" id="KAH0570829.1"/>
    </source>
</evidence>
<dbReference type="InterPro" id="IPR023401">
    <property type="entry name" value="ODC_N"/>
</dbReference>
<reference evidence="3" key="2">
    <citation type="submission" date="2020-12" db="EMBL/GenBank/DDBJ databases">
        <title>New Spironucleus salmonicida genome in near-complete chromosomes.</title>
        <authorList>
            <person name="Xu F."/>
            <person name="Kurt Z."/>
            <person name="Jimenez-Gonzalez A."/>
            <person name="Astvaldsson A."/>
            <person name="Andersson J.O."/>
            <person name="Svard S.G."/>
        </authorList>
    </citation>
    <scope>NUCLEOTIDE SEQUENCE</scope>
    <source>
        <strain evidence="3">ATCC 50377</strain>
    </source>
</reference>
<dbReference type="Pfam" id="PF02423">
    <property type="entry name" value="OCD_Mu_crystall"/>
    <property type="match status" value="1"/>
</dbReference>
<dbReference type="Gene3D" id="3.40.50.720">
    <property type="entry name" value="NAD(P)-binding Rossmann-like Domain"/>
    <property type="match status" value="1"/>
</dbReference>
<dbReference type="PANTHER" id="PTHR13812:SF19">
    <property type="entry name" value="KETIMINE REDUCTASE MU-CRYSTALLIN"/>
    <property type="match status" value="1"/>
</dbReference>
<dbReference type="AlphaFoldDB" id="V6LJ87"/>
<dbReference type="InterPro" id="IPR036291">
    <property type="entry name" value="NAD(P)-bd_dom_sf"/>
</dbReference>
<evidence type="ECO:0000256" key="1">
    <source>
        <dbReference type="ARBA" id="ARBA00008903"/>
    </source>
</evidence>
<reference evidence="2 3" key="1">
    <citation type="journal article" date="2014" name="PLoS Genet.">
        <title>The Genome of Spironucleus salmonicida Highlights a Fish Pathogen Adapted to Fluctuating Environments.</title>
        <authorList>
            <person name="Xu F."/>
            <person name="Jerlstrom-Hultqvist J."/>
            <person name="Einarsson E."/>
            <person name="Astvaldsson A."/>
            <person name="Svard S.G."/>
            <person name="Andersson J.O."/>
        </authorList>
    </citation>
    <scope>NUCLEOTIDE SEQUENCE</scope>
    <source>
        <strain evidence="3">ATCC 50377</strain>
    </source>
</reference>
<gene>
    <name evidence="2" type="ORF">SS50377_16486</name>
    <name evidence="3" type="ORF">SS50377_27121</name>
</gene>
<dbReference type="VEuPathDB" id="GiardiaDB:SS50377_27121"/>
<sequence>MRVLSKQDILTYYTFAHAINATESAFVQYSTQPNTCPVRANLQTPSGNNLFMPASTQTSCGCKIVTVRAGNLKKNLPTINAIHADIDEETGVISTILDGAQLTIFRTGAASGVATRYLAKKDASSLLVVGAGIQGMAGAQSVFLERKITKICVFDTRKECFQKFQEIFQGVEIIQLTDINAVNEVIGQYDIVITTTTSETPVVDLTKLKEGCFVSCVGAYQPHTREVDITQRQVKIVVDTRSGCFAEAGEVIIPAKEGKLVLDEKIPEIGEIAAGKIKGRENDTEIIIFKTVGCSLQDCVVGREIAIMGAQKGLGVVVEM</sequence>
<dbReference type="PIRSF" id="PIRSF001439">
    <property type="entry name" value="CryM"/>
    <property type="match status" value="1"/>
</dbReference>
<dbReference type="OrthoDB" id="41492at2759"/>
<dbReference type="Proteomes" id="UP000018208">
    <property type="component" value="Unassembled WGS sequence"/>
</dbReference>
<dbReference type="SUPFAM" id="SSF51735">
    <property type="entry name" value="NAD(P)-binding Rossmann-fold domains"/>
    <property type="match status" value="1"/>
</dbReference>
<dbReference type="InterPro" id="IPR003462">
    <property type="entry name" value="ODC_Mu_crystall"/>
</dbReference>
<protein>
    <submittedName>
        <fullName evidence="2">Ornithine cyclodeaminase</fullName>
    </submittedName>
</protein>
<keyword evidence="4" id="KW-1185">Reference proteome</keyword>
<organism evidence="2">
    <name type="scientific">Spironucleus salmonicida</name>
    <dbReference type="NCBI Taxonomy" id="348837"/>
    <lineage>
        <taxon>Eukaryota</taxon>
        <taxon>Metamonada</taxon>
        <taxon>Diplomonadida</taxon>
        <taxon>Hexamitidae</taxon>
        <taxon>Hexamitinae</taxon>
        <taxon>Spironucleus</taxon>
    </lineage>
</organism>
<dbReference type="Gene3D" id="3.30.1780.10">
    <property type="entry name" value="ornithine cyclodeaminase, domain 1"/>
    <property type="match status" value="1"/>
</dbReference>
<dbReference type="GO" id="GO:0005737">
    <property type="term" value="C:cytoplasm"/>
    <property type="evidence" value="ECO:0007669"/>
    <property type="project" value="TreeGrafter"/>
</dbReference>
<name>V6LJ87_9EUKA</name>
<dbReference type="EMBL" id="AUWU02000007">
    <property type="protein sequence ID" value="KAH0570829.1"/>
    <property type="molecule type" value="Genomic_DNA"/>
</dbReference>
<evidence type="ECO:0000313" key="4">
    <source>
        <dbReference type="Proteomes" id="UP000018208"/>
    </source>
</evidence>
<dbReference type="EMBL" id="KI546134">
    <property type="protein sequence ID" value="EST43751.1"/>
    <property type="molecule type" value="Genomic_DNA"/>
</dbReference>
<comment type="similarity">
    <text evidence="1">Belongs to the ornithine cyclodeaminase/mu-crystallin family.</text>
</comment>
<accession>V6LJ87</accession>
<proteinExistence type="inferred from homology"/>
<dbReference type="PANTHER" id="PTHR13812">
    <property type="entry name" value="KETIMINE REDUCTASE MU-CRYSTALLIN"/>
    <property type="match status" value="1"/>
</dbReference>
<evidence type="ECO:0000313" key="2">
    <source>
        <dbReference type="EMBL" id="EST43751.1"/>
    </source>
</evidence>